<dbReference type="Pfam" id="PF01593">
    <property type="entry name" value="Amino_oxidase"/>
    <property type="match status" value="1"/>
</dbReference>
<evidence type="ECO:0000259" key="2">
    <source>
        <dbReference type="Pfam" id="PF01593"/>
    </source>
</evidence>
<dbReference type="SUPFAM" id="SSF51905">
    <property type="entry name" value="FAD/NAD(P)-binding domain"/>
    <property type="match status" value="1"/>
</dbReference>
<reference evidence="4" key="1">
    <citation type="submission" date="2017-04" db="EMBL/GenBank/DDBJ databases">
        <authorList>
            <person name="Varghese N."/>
            <person name="Submissions S."/>
        </authorList>
    </citation>
    <scope>NUCLEOTIDE SEQUENCE [LARGE SCALE GENOMIC DNA]</scope>
    <source>
        <strain evidence="4">DSM 23072</strain>
    </source>
</reference>
<dbReference type="PANTHER" id="PTHR43563">
    <property type="entry name" value="AMINE OXIDASE"/>
    <property type="match status" value="1"/>
</dbReference>
<sequence>MKSLIIGGGLAGLYAAYLLEQQVQDYLLLEAQSRFGGRVQGFGAEQFELGATWFWGDFQPQLTELIDELQLLIFEQHEQGELVYERSPQQTPIRTRGYHNSPTSLRIQGGMTALIEALRTKLPSERYQTDRQVRRIEHTAQGISVQATDSSGQSFDYQAEALLLALPPRLAANLDFRPSLPSDLQRVWAGTPTWMVPHAKYVAVYEHPFWREQGLSGEGRSPQGILGEIHDISMPDGKAALFGFFNAPAHIRAGVSDDDLKTHCRALLTRLFGEQAASPVAETVKDWATDPFTATEQDILDGGQHPFAPPTHTAYGDWANILIGIGSEWSPQFSGYLAGAVEAAALGVARLASGRF</sequence>
<dbReference type="Proteomes" id="UP000192408">
    <property type="component" value="Unassembled WGS sequence"/>
</dbReference>
<dbReference type="AlphaFoldDB" id="A0A1W1V7I2"/>
<evidence type="ECO:0000256" key="1">
    <source>
        <dbReference type="ARBA" id="ARBA00005995"/>
    </source>
</evidence>
<dbReference type="SUPFAM" id="SSF54373">
    <property type="entry name" value="FAD-linked reductases, C-terminal domain"/>
    <property type="match status" value="1"/>
</dbReference>
<protein>
    <submittedName>
        <fullName evidence="3">Monoamine oxidase</fullName>
    </submittedName>
</protein>
<feature type="domain" description="Amine oxidase" evidence="2">
    <location>
        <begin position="105"/>
        <end position="346"/>
    </location>
</feature>
<name>A0A1W1V7I2_9PAST</name>
<dbReference type="PANTHER" id="PTHR43563:SF1">
    <property type="entry name" value="AMINE OXIDASE [FLAVIN-CONTAINING] B"/>
    <property type="match status" value="1"/>
</dbReference>
<comment type="similarity">
    <text evidence="1">Belongs to the flavin monoamine oxidase family.</text>
</comment>
<dbReference type="InterPro" id="IPR002937">
    <property type="entry name" value="Amino_oxidase"/>
</dbReference>
<accession>A0A1W1V7I2</accession>
<evidence type="ECO:0000313" key="4">
    <source>
        <dbReference type="Proteomes" id="UP000192408"/>
    </source>
</evidence>
<dbReference type="Pfam" id="PF13450">
    <property type="entry name" value="NAD_binding_8"/>
    <property type="match status" value="1"/>
</dbReference>
<gene>
    <name evidence="3" type="ORF">SAMN05660772_01304</name>
</gene>
<keyword evidence="4" id="KW-1185">Reference proteome</keyword>
<dbReference type="Gene3D" id="3.50.50.60">
    <property type="entry name" value="FAD/NAD(P)-binding domain"/>
    <property type="match status" value="2"/>
</dbReference>
<dbReference type="STRING" id="1122938.SAMN05660772_01304"/>
<dbReference type="RefSeq" id="WP_208610921.1">
    <property type="nucleotide sequence ID" value="NZ_FWWV01000057.1"/>
</dbReference>
<dbReference type="EMBL" id="FWWV01000057">
    <property type="protein sequence ID" value="SMB89160.1"/>
    <property type="molecule type" value="Genomic_DNA"/>
</dbReference>
<organism evidence="3 4">
    <name type="scientific">Pasteurella testudinis DSM 23072</name>
    <dbReference type="NCBI Taxonomy" id="1122938"/>
    <lineage>
        <taxon>Bacteria</taxon>
        <taxon>Pseudomonadati</taxon>
        <taxon>Pseudomonadota</taxon>
        <taxon>Gammaproteobacteria</taxon>
        <taxon>Pasteurellales</taxon>
        <taxon>Pasteurellaceae</taxon>
        <taxon>Pasteurella</taxon>
    </lineage>
</organism>
<dbReference type="InterPro" id="IPR050703">
    <property type="entry name" value="Flavin_MAO"/>
</dbReference>
<dbReference type="GO" id="GO:0016491">
    <property type="term" value="F:oxidoreductase activity"/>
    <property type="evidence" value="ECO:0007669"/>
    <property type="project" value="InterPro"/>
</dbReference>
<proteinExistence type="inferred from homology"/>
<dbReference type="InterPro" id="IPR036188">
    <property type="entry name" value="FAD/NAD-bd_sf"/>
</dbReference>
<evidence type="ECO:0000313" key="3">
    <source>
        <dbReference type="EMBL" id="SMB89160.1"/>
    </source>
</evidence>